<keyword evidence="1" id="KW-1185">Reference proteome</keyword>
<evidence type="ECO:0000313" key="1">
    <source>
        <dbReference type="Proteomes" id="UP000887577"/>
    </source>
</evidence>
<dbReference type="WBParaSite" id="PSU_v2.g3589.t1">
    <property type="protein sequence ID" value="PSU_v2.g3589.t1"/>
    <property type="gene ID" value="PSU_v2.g3589"/>
</dbReference>
<sequence length="299" mass="34949">MQRTYKTAVGIHSHKWTQEQLLIQNFDAKSFEDSFIQFNAIIPTVLQNIRIGDQQNFDYMMHEMFGNVQELPFLEDITMAASIAFSKASAYCEGVHTYEFLLKQTGFNVIERPSILFDMVAGSNETDLVKYISIEAYKTPSCEVDVNWATKIFKKFQLKFREQHHIDPRLTTPVTQSGCVLLDFQTTNQYFAELWTVMKDESTFNLIVPKKTRFKLYLHANATSLWSGNSYRVDGEPIQNDRLFEKYEILQMSYDFTYIANPFIDSSDIYKKKCTMFKFVKPYKTQKTKSISFFSICNK</sequence>
<organism evidence="1 2">
    <name type="scientific">Panagrolaimus superbus</name>
    <dbReference type="NCBI Taxonomy" id="310955"/>
    <lineage>
        <taxon>Eukaryota</taxon>
        <taxon>Metazoa</taxon>
        <taxon>Ecdysozoa</taxon>
        <taxon>Nematoda</taxon>
        <taxon>Chromadorea</taxon>
        <taxon>Rhabditida</taxon>
        <taxon>Tylenchina</taxon>
        <taxon>Panagrolaimomorpha</taxon>
        <taxon>Panagrolaimoidea</taxon>
        <taxon>Panagrolaimidae</taxon>
        <taxon>Panagrolaimus</taxon>
    </lineage>
</organism>
<protein>
    <submittedName>
        <fullName evidence="2">Uncharacterized protein</fullName>
    </submittedName>
</protein>
<proteinExistence type="predicted"/>
<name>A0A914YV97_9BILA</name>
<dbReference type="AlphaFoldDB" id="A0A914YV97"/>
<dbReference type="Gene3D" id="3.20.20.120">
    <property type="entry name" value="Enolase-like C-terminal domain"/>
    <property type="match status" value="1"/>
</dbReference>
<accession>A0A914YV97</accession>
<reference evidence="2" key="1">
    <citation type="submission" date="2022-11" db="UniProtKB">
        <authorList>
            <consortium name="WormBaseParasite"/>
        </authorList>
    </citation>
    <scope>IDENTIFICATION</scope>
</reference>
<dbReference type="InterPro" id="IPR036849">
    <property type="entry name" value="Enolase-like_C_sf"/>
</dbReference>
<evidence type="ECO:0000313" key="2">
    <source>
        <dbReference type="WBParaSite" id="PSU_v2.g3589.t1"/>
    </source>
</evidence>
<dbReference type="Proteomes" id="UP000887577">
    <property type="component" value="Unplaced"/>
</dbReference>